<keyword evidence="2" id="KW-0805">Transcription regulation</keyword>
<gene>
    <name evidence="7" type="ORF">SAMN05660859_3262</name>
</gene>
<evidence type="ECO:0000313" key="8">
    <source>
        <dbReference type="Proteomes" id="UP000198889"/>
    </source>
</evidence>
<dbReference type="STRING" id="177413.SAMN05660859_3262"/>
<accession>A0A1G4TZV8</accession>
<dbReference type="Proteomes" id="UP000198889">
    <property type="component" value="Unassembled WGS sequence"/>
</dbReference>
<dbReference type="NCBIfam" id="TIGR02937">
    <property type="entry name" value="sigma70-ECF"/>
    <property type="match status" value="1"/>
</dbReference>
<dbReference type="InterPro" id="IPR013325">
    <property type="entry name" value="RNA_pol_sigma_r2"/>
</dbReference>
<evidence type="ECO:0000256" key="3">
    <source>
        <dbReference type="ARBA" id="ARBA00023082"/>
    </source>
</evidence>
<keyword evidence="8" id="KW-1185">Reference proteome</keyword>
<dbReference type="InterPro" id="IPR013249">
    <property type="entry name" value="RNA_pol_sigma70_r4_t2"/>
</dbReference>
<evidence type="ECO:0000256" key="4">
    <source>
        <dbReference type="ARBA" id="ARBA00023163"/>
    </source>
</evidence>
<dbReference type="SUPFAM" id="SSF88659">
    <property type="entry name" value="Sigma3 and sigma4 domains of RNA polymerase sigma factors"/>
    <property type="match status" value="1"/>
</dbReference>
<dbReference type="InterPro" id="IPR014284">
    <property type="entry name" value="RNA_pol_sigma-70_dom"/>
</dbReference>
<dbReference type="InterPro" id="IPR039425">
    <property type="entry name" value="RNA_pol_sigma-70-like"/>
</dbReference>
<organism evidence="7 8">
    <name type="scientific">Ancylobacter rudongensis</name>
    <dbReference type="NCBI Taxonomy" id="177413"/>
    <lineage>
        <taxon>Bacteria</taxon>
        <taxon>Pseudomonadati</taxon>
        <taxon>Pseudomonadota</taxon>
        <taxon>Alphaproteobacteria</taxon>
        <taxon>Hyphomicrobiales</taxon>
        <taxon>Xanthobacteraceae</taxon>
        <taxon>Ancylobacter</taxon>
    </lineage>
</organism>
<keyword evidence="3" id="KW-0731">Sigma factor</keyword>
<dbReference type="PANTHER" id="PTHR43133">
    <property type="entry name" value="RNA POLYMERASE ECF-TYPE SIGMA FACTO"/>
    <property type="match status" value="1"/>
</dbReference>
<comment type="similarity">
    <text evidence="1">Belongs to the sigma-70 factor family. ECF subfamily.</text>
</comment>
<dbReference type="Pfam" id="PF08281">
    <property type="entry name" value="Sigma70_r4_2"/>
    <property type="match status" value="1"/>
</dbReference>
<dbReference type="GO" id="GO:0003677">
    <property type="term" value="F:DNA binding"/>
    <property type="evidence" value="ECO:0007669"/>
    <property type="project" value="InterPro"/>
</dbReference>
<dbReference type="AlphaFoldDB" id="A0A1G4TZV8"/>
<dbReference type="PANTHER" id="PTHR43133:SF62">
    <property type="entry name" value="RNA POLYMERASE SIGMA FACTOR SIGZ"/>
    <property type="match status" value="1"/>
</dbReference>
<reference evidence="8" key="1">
    <citation type="submission" date="2016-10" db="EMBL/GenBank/DDBJ databases">
        <authorList>
            <person name="Varghese N."/>
            <person name="Submissions S."/>
        </authorList>
    </citation>
    <scope>NUCLEOTIDE SEQUENCE [LARGE SCALE GENOMIC DNA]</scope>
    <source>
        <strain evidence="8">CGMCC 1.1761</strain>
    </source>
</reference>
<dbReference type="RefSeq" id="WP_091441683.1">
    <property type="nucleotide sequence ID" value="NZ_FMTP01000005.1"/>
</dbReference>
<evidence type="ECO:0000256" key="1">
    <source>
        <dbReference type="ARBA" id="ARBA00010641"/>
    </source>
</evidence>
<dbReference type="InterPro" id="IPR007627">
    <property type="entry name" value="RNA_pol_sigma70_r2"/>
</dbReference>
<dbReference type="Gene3D" id="1.10.1740.10">
    <property type="match status" value="1"/>
</dbReference>
<evidence type="ECO:0000259" key="6">
    <source>
        <dbReference type="Pfam" id="PF08281"/>
    </source>
</evidence>
<dbReference type="GO" id="GO:0006352">
    <property type="term" value="P:DNA-templated transcription initiation"/>
    <property type="evidence" value="ECO:0007669"/>
    <property type="project" value="InterPro"/>
</dbReference>
<protein>
    <submittedName>
        <fullName evidence="7">RNA polymerase sigma-70 factor, ECF subfamily</fullName>
    </submittedName>
</protein>
<keyword evidence="4" id="KW-0804">Transcription</keyword>
<proteinExistence type="inferred from homology"/>
<dbReference type="Gene3D" id="1.10.10.10">
    <property type="entry name" value="Winged helix-like DNA-binding domain superfamily/Winged helix DNA-binding domain"/>
    <property type="match status" value="1"/>
</dbReference>
<evidence type="ECO:0000256" key="2">
    <source>
        <dbReference type="ARBA" id="ARBA00023015"/>
    </source>
</evidence>
<dbReference type="InterPro" id="IPR013324">
    <property type="entry name" value="RNA_pol_sigma_r3/r4-like"/>
</dbReference>
<dbReference type="EMBL" id="FMTP01000005">
    <property type="protein sequence ID" value="SCW86109.1"/>
    <property type="molecule type" value="Genomic_DNA"/>
</dbReference>
<dbReference type="Pfam" id="PF04542">
    <property type="entry name" value="Sigma70_r2"/>
    <property type="match status" value="1"/>
</dbReference>
<sequence length="189" mass="21005">MTTLLPTVEGAADDELAEALRFCARGERAGLQLLYDRLAPKMTGVALRMLRRRDLADEVVHDTFLRIWEKAGSFDPARGKPTSWAFAILRNTALNLLRGEGRMELVGDFEAIEPASEEADAETLVMALSEASALRRCLDRLEPARRRAILLAYMRGLTHGELAGRLGVPLGTAKAWIRRSLLTLRECMT</sequence>
<evidence type="ECO:0000313" key="7">
    <source>
        <dbReference type="EMBL" id="SCW86109.1"/>
    </source>
</evidence>
<name>A0A1G4TZV8_9HYPH</name>
<dbReference type="GO" id="GO:0016987">
    <property type="term" value="F:sigma factor activity"/>
    <property type="evidence" value="ECO:0007669"/>
    <property type="project" value="UniProtKB-KW"/>
</dbReference>
<dbReference type="SUPFAM" id="SSF88946">
    <property type="entry name" value="Sigma2 domain of RNA polymerase sigma factors"/>
    <property type="match status" value="1"/>
</dbReference>
<feature type="domain" description="RNA polymerase sigma-70 region 2" evidence="5">
    <location>
        <begin position="34"/>
        <end position="102"/>
    </location>
</feature>
<feature type="domain" description="RNA polymerase sigma factor 70 region 4 type 2" evidence="6">
    <location>
        <begin position="133"/>
        <end position="183"/>
    </location>
</feature>
<evidence type="ECO:0000259" key="5">
    <source>
        <dbReference type="Pfam" id="PF04542"/>
    </source>
</evidence>
<dbReference type="InterPro" id="IPR036388">
    <property type="entry name" value="WH-like_DNA-bd_sf"/>
</dbReference>